<organism evidence="2 3">
    <name type="scientific">Romanomermis culicivorax</name>
    <name type="common">Nematode worm</name>
    <dbReference type="NCBI Taxonomy" id="13658"/>
    <lineage>
        <taxon>Eukaryota</taxon>
        <taxon>Metazoa</taxon>
        <taxon>Ecdysozoa</taxon>
        <taxon>Nematoda</taxon>
        <taxon>Enoplea</taxon>
        <taxon>Dorylaimia</taxon>
        <taxon>Mermithida</taxon>
        <taxon>Mermithoidea</taxon>
        <taxon>Mermithidae</taxon>
        <taxon>Romanomermis</taxon>
    </lineage>
</organism>
<evidence type="ECO:0000256" key="1">
    <source>
        <dbReference type="SAM" id="MobiDB-lite"/>
    </source>
</evidence>
<accession>A0A915I423</accession>
<proteinExistence type="predicted"/>
<evidence type="ECO:0000313" key="2">
    <source>
        <dbReference type="Proteomes" id="UP000887565"/>
    </source>
</evidence>
<evidence type="ECO:0000313" key="3">
    <source>
        <dbReference type="WBParaSite" id="nRc.2.0.1.t08585-RA"/>
    </source>
</evidence>
<keyword evidence="2" id="KW-1185">Reference proteome</keyword>
<sequence>MDQKVKSLRTNRQKTHADADGGYEGGFRHFLHPPIRRQYPPKKCGFRHFNPPIRQQIWDSASAIHVRVILFDHIRHPHPDSAH</sequence>
<protein>
    <submittedName>
        <fullName evidence="3">Uncharacterized protein</fullName>
    </submittedName>
</protein>
<dbReference type="AlphaFoldDB" id="A0A915I423"/>
<reference evidence="3" key="1">
    <citation type="submission" date="2022-11" db="UniProtKB">
        <authorList>
            <consortium name="WormBaseParasite"/>
        </authorList>
    </citation>
    <scope>IDENTIFICATION</scope>
</reference>
<feature type="compositionally biased region" description="Basic residues" evidence="1">
    <location>
        <begin position="1"/>
        <end position="14"/>
    </location>
</feature>
<name>A0A915I423_ROMCU</name>
<feature type="region of interest" description="Disordered" evidence="1">
    <location>
        <begin position="1"/>
        <end position="25"/>
    </location>
</feature>
<dbReference type="WBParaSite" id="nRc.2.0.1.t08585-RA">
    <property type="protein sequence ID" value="nRc.2.0.1.t08585-RA"/>
    <property type="gene ID" value="nRc.2.0.1.g08585"/>
</dbReference>
<dbReference type="Proteomes" id="UP000887565">
    <property type="component" value="Unplaced"/>
</dbReference>